<dbReference type="RefSeq" id="WP_143810997.1">
    <property type="nucleotide sequence ID" value="NZ_CYGY02000035.1"/>
</dbReference>
<evidence type="ECO:0000256" key="1">
    <source>
        <dbReference type="SAM" id="MobiDB-lite"/>
    </source>
</evidence>
<evidence type="ECO:0000313" key="3">
    <source>
        <dbReference type="Proteomes" id="UP000195569"/>
    </source>
</evidence>
<proteinExistence type="predicted"/>
<dbReference type="EMBL" id="CYGY02000035">
    <property type="protein sequence ID" value="SIT43672.1"/>
    <property type="molecule type" value="Genomic_DNA"/>
</dbReference>
<dbReference type="AlphaFoldDB" id="A0A1N7S8N0"/>
<protein>
    <submittedName>
        <fullName evidence="2">Uncharacterized protein</fullName>
    </submittedName>
</protein>
<gene>
    <name evidence="2" type="ORF">BN2476_350227</name>
</gene>
<name>A0A1N7S8N0_9BURK</name>
<feature type="region of interest" description="Disordered" evidence="1">
    <location>
        <begin position="162"/>
        <end position="202"/>
    </location>
</feature>
<accession>A0A1N7S8N0</accession>
<dbReference type="Proteomes" id="UP000195569">
    <property type="component" value="Unassembled WGS sequence"/>
</dbReference>
<feature type="compositionally biased region" description="Pro residues" evidence="1">
    <location>
        <begin position="171"/>
        <end position="183"/>
    </location>
</feature>
<dbReference type="OrthoDB" id="6873399at2"/>
<evidence type="ECO:0000313" key="2">
    <source>
        <dbReference type="EMBL" id="SIT43672.1"/>
    </source>
</evidence>
<organism evidence="2 3">
    <name type="scientific">Paraburkholderia piptadeniae</name>
    <dbReference type="NCBI Taxonomy" id="1701573"/>
    <lineage>
        <taxon>Bacteria</taxon>
        <taxon>Pseudomonadati</taxon>
        <taxon>Pseudomonadota</taxon>
        <taxon>Betaproteobacteria</taxon>
        <taxon>Burkholderiales</taxon>
        <taxon>Burkholderiaceae</taxon>
        <taxon>Paraburkholderia</taxon>
    </lineage>
</organism>
<sequence>MADPTGRAAMRQLVVAALQTAAAAPTIQSPGDWSVPPSKLPAILVRNGVERKASLGTSGQTQFNTDFVIEIRAIVSGLTAEAAQDALDALGATIEDILLRDVGIRGETQDFPAIDTTTEYSSDGRVHFAAISISLHFQIYEAFEPDVTNTLERMQLTVDLRGPFDPNGTYPDPPFPDAIPPAPRTTGPDGRAEGVIDLDFSD</sequence>
<keyword evidence="3" id="KW-1185">Reference proteome</keyword>
<reference evidence="2" key="1">
    <citation type="submission" date="2016-12" db="EMBL/GenBank/DDBJ databases">
        <authorList>
            <person name="Moulin L."/>
        </authorList>
    </citation>
    <scope>NUCLEOTIDE SEQUENCE [LARGE SCALE GENOMIC DNA]</scope>
    <source>
        <strain evidence="2">STM 7183</strain>
    </source>
</reference>
<comment type="caution">
    <text evidence="2">The sequence shown here is derived from an EMBL/GenBank/DDBJ whole genome shotgun (WGS) entry which is preliminary data.</text>
</comment>